<keyword evidence="1" id="KW-1133">Transmembrane helix</keyword>
<evidence type="ECO:0000256" key="1">
    <source>
        <dbReference type="SAM" id="Phobius"/>
    </source>
</evidence>
<keyword evidence="1" id="KW-0472">Membrane</keyword>
<reference evidence="3" key="1">
    <citation type="journal article" date="2019" name="Int. J. Syst. Evol. Microbiol.">
        <title>The Global Catalogue of Microorganisms (GCM) 10K type strain sequencing project: providing services to taxonomists for standard genome sequencing and annotation.</title>
        <authorList>
            <consortium name="The Broad Institute Genomics Platform"/>
            <consortium name="The Broad Institute Genome Sequencing Center for Infectious Disease"/>
            <person name="Wu L."/>
            <person name="Ma J."/>
        </authorList>
    </citation>
    <scope>NUCLEOTIDE SEQUENCE [LARGE SCALE GENOMIC DNA]</scope>
    <source>
        <strain evidence="3">IBRC-M 10703</strain>
    </source>
</reference>
<evidence type="ECO:0000313" key="2">
    <source>
        <dbReference type="EMBL" id="MFC4025508.1"/>
    </source>
</evidence>
<name>A0ABV8H0Z3_9BACI</name>
<protein>
    <submittedName>
        <fullName evidence="2">Uncharacterized protein</fullName>
    </submittedName>
</protein>
<keyword evidence="1" id="KW-0812">Transmembrane</keyword>
<proteinExistence type="predicted"/>
<accession>A0ABV8H0Z3</accession>
<dbReference type="EMBL" id="JBHSAO010000016">
    <property type="protein sequence ID" value="MFC4025508.1"/>
    <property type="molecule type" value="Genomic_DNA"/>
</dbReference>
<organism evidence="2 3">
    <name type="scientific">Oceanobacillus longus</name>
    <dbReference type="NCBI Taxonomy" id="930120"/>
    <lineage>
        <taxon>Bacteria</taxon>
        <taxon>Bacillati</taxon>
        <taxon>Bacillota</taxon>
        <taxon>Bacilli</taxon>
        <taxon>Bacillales</taxon>
        <taxon>Bacillaceae</taxon>
        <taxon>Oceanobacillus</taxon>
    </lineage>
</organism>
<comment type="caution">
    <text evidence="2">The sequence shown here is derived from an EMBL/GenBank/DDBJ whole genome shotgun (WGS) entry which is preliminary data.</text>
</comment>
<dbReference type="RefSeq" id="WP_379498003.1">
    <property type="nucleotide sequence ID" value="NZ_JBHSAO010000016.1"/>
</dbReference>
<sequence length="64" mass="6985">MLKKHNRIGKILANIGIYLFAIGFALNPTLGVPDIPEPYSSFSVPLIVIGIVLSVTSNFSRKKD</sequence>
<dbReference type="Proteomes" id="UP001595772">
    <property type="component" value="Unassembled WGS sequence"/>
</dbReference>
<keyword evidence="3" id="KW-1185">Reference proteome</keyword>
<feature type="transmembrane region" description="Helical" evidence="1">
    <location>
        <begin position="12"/>
        <end position="30"/>
    </location>
</feature>
<evidence type="ECO:0000313" key="3">
    <source>
        <dbReference type="Proteomes" id="UP001595772"/>
    </source>
</evidence>
<gene>
    <name evidence="2" type="ORF">ACFOUV_17135</name>
</gene>
<feature type="transmembrane region" description="Helical" evidence="1">
    <location>
        <begin position="42"/>
        <end position="60"/>
    </location>
</feature>